<dbReference type="InterPro" id="IPR027417">
    <property type="entry name" value="P-loop_NTPase"/>
</dbReference>
<feature type="domain" description="Helicase ATP-binding" evidence="1">
    <location>
        <begin position="244"/>
        <end position="317"/>
    </location>
</feature>
<dbReference type="Pfam" id="PF00176">
    <property type="entry name" value="SNF2-rel_dom"/>
    <property type="match status" value="1"/>
</dbReference>
<dbReference type="Gene3D" id="3.40.50.300">
    <property type="entry name" value="P-loop containing nucleotide triphosphate hydrolases"/>
    <property type="match status" value="2"/>
</dbReference>
<reference evidence="2" key="1">
    <citation type="journal article" date="2020" name="Nature">
        <title>Giant virus diversity and host interactions through global metagenomics.</title>
        <authorList>
            <person name="Schulz F."/>
            <person name="Roux S."/>
            <person name="Paez-Espino D."/>
            <person name="Jungbluth S."/>
            <person name="Walsh D.A."/>
            <person name="Denef V.J."/>
            <person name="McMahon K.D."/>
            <person name="Konstantinidis K.T."/>
            <person name="Eloe-Fadrosh E.A."/>
            <person name="Kyrpides N.C."/>
            <person name="Woyke T."/>
        </authorList>
    </citation>
    <scope>NUCLEOTIDE SEQUENCE</scope>
    <source>
        <strain evidence="2">GVMAG-M-3300023179-114</strain>
    </source>
</reference>
<accession>A0A6C0E358</accession>
<dbReference type="Pfam" id="PF00271">
    <property type="entry name" value="Helicase_C"/>
    <property type="match status" value="1"/>
</dbReference>
<name>A0A6C0E358_9ZZZZ</name>
<dbReference type="GO" id="GO:0005524">
    <property type="term" value="F:ATP binding"/>
    <property type="evidence" value="ECO:0007669"/>
    <property type="project" value="InterPro"/>
</dbReference>
<dbReference type="SMART" id="SM00487">
    <property type="entry name" value="DEXDc"/>
    <property type="match status" value="1"/>
</dbReference>
<evidence type="ECO:0000313" key="2">
    <source>
        <dbReference type="EMBL" id="QHT23208.1"/>
    </source>
</evidence>
<evidence type="ECO:0000259" key="1">
    <source>
        <dbReference type="PROSITE" id="PS51192"/>
    </source>
</evidence>
<sequence length="1337" mass="153573">MNIKTIESTKELVDPSKCNNQFTDGCNALRLTNEELNRKELEMHPDEYEYLYPTLNDPNFNIKIAKKQEFNDTKYDGQIHDVKEYANILSNADFELSPHQAFVRNFMSFQTPYNSLLLYHGLGTGKTCTAIGVTEETRDYSKQMGISKRIVVVASPNVQDNFRLQLFDERKLKLVDGIWSIKGCIGNKLLKEINPTNMKGLTKEKIVSQVKTLINASYSFMGYTQFANEINRIAGDRNEKGSVKIRNLQEEFNNRLIVIDEVHNIRISDDSENKDIAKNLMYLVSVCQNVRLLLLSATPMFNNYKEIIWLLNLMNMNDRRGLINIKDVFDKDGNFKKDSNGVNIGKDLFIRKATGYISYVRGEIPYTFPFRVYPNIFSPENTFQSINEYPKYQINCKLIPDDKKITKVQLFLTKIGEYQQVGYNYIIDQLRKNTKKKFEEIESFGYSDLQIPLESLNIVYPVDGLEDIVSSIEPCKVLNIEDDNPSITVLEESESDSESEYEADDDEENPQLDVEEIIQDGPSQVSEESLVLEEESLPSIQTLNTSSKSSSCDDIQEEIDVLTDTMKNCEIQPKNMNGGDDGSNSSDRVYIDSSELTGSGGLQRIMKFVDSKSPLEKGLFEYKSHIKNQYGSIFSPEKIGQFSSKIKSICEHIYNTKTETVSSGIILIYSSYIDGGIIPMALALEEMGFTRYGQNTKPLFKDPPTELVDVRTMKPPANKKDFLPAKYVMITGDVRLSPNNVAHVNALTNSDNLNGEKIKVVLISQAGSEGIDLKAIRQIHIMEPWYNMNRIEQITGRGVRNFSHKDLPFEERNVEIFLHGTILNNADEESADLYVYRVAELKAIKIGKVTRLLKQTAVDCIINHEQTQFTADNFKQIVANTRVKQILSTGLVIDNFEIGDIPNSATCDYMETCEYDCLPDETISESKLNVDTYNETFMLINSDKIIQKIRYLMRNRYFYKKKDLFYYLNSPKSYPIAQIYAALSQMINDHTEYILDRYGRTGYLINIGDYYLFQPSELNYNHISVYDRSVPLDVKHEMVKFHIKTDIVKPGNKERAALISDKDVSKYKDVSSGLKPSGQKILDEMINNYNTARTTAKVNRGEENWYKFCGVVISKMKNEGISIDVLQDFLIEHIIESLMYDEKIDLLNYFSIDSNKCAETEREPGDDIFVFKIKKYLCDKIIHYGKLTGIVLFDGPSRKNNLKIYILRNHKWVPAEPEDIREIGLAINDKYKLKTNLNKYVGFIGFEDKNKYMIFKVKDTTKQRHTGSRCDQSGKKKTIALLNEIVGKEEYTKENTKGVIQEELCIRQEFTLRNFERMKKDGKTWFLTTELAVINEF</sequence>
<organism evidence="2">
    <name type="scientific">viral metagenome</name>
    <dbReference type="NCBI Taxonomy" id="1070528"/>
    <lineage>
        <taxon>unclassified sequences</taxon>
        <taxon>metagenomes</taxon>
        <taxon>organismal metagenomes</taxon>
    </lineage>
</organism>
<dbReference type="InterPro" id="IPR014001">
    <property type="entry name" value="Helicase_ATP-bd"/>
</dbReference>
<dbReference type="PROSITE" id="PS51192">
    <property type="entry name" value="HELICASE_ATP_BIND_1"/>
    <property type="match status" value="1"/>
</dbReference>
<dbReference type="SUPFAM" id="SSF52540">
    <property type="entry name" value="P-loop containing nucleoside triphosphate hydrolases"/>
    <property type="match status" value="2"/>
</dbReference>
<protein>
    <recommendedName>
        <fullName evidence="1">Helicase ATP-binding domain-containing protein</fullName>
    </recommendedName>
</protein>
<dbReference type="EMBL" id="MN739728">
    <property type="protein sequence ID" value="QHT23208.1"/>
    <property type="molecule type" value="Genomic_DNA"/>
</dbReference>
<dbReference type="InterPro" id="IPR000330">
    <property type="entry name" value="SNF2_N"/>
</dbReference>
<dbReference type="InterPro" id="IPR001650">
    <property type="entry name" value="Helicase_C-like"/>
</dbReference>
<proteinExistence type="predicted"/>